<reference evidence="3" key="1">
    <citation type="submission" date="2021-02" db="EMBL/GenBank/DDBJ databases">
        <authorList>
            <person name="Nowell W R."/>
        </authorList>
    </citation>
    <scope>NUCLEOTIDE SEQUENCE</scope>
</reference>
<accession>A0A815PZ95</accession>
<evidence type="ECO:0000256" key="1">
    <source>
        <dbReference type="SAM" id="Phobius"/>
    </source>
</evidence>
<proteinExistence type="predicted"/>
<evidence type="ECO:0000313" key="4">
    <source>
        <dbReference type="EMBL" id="CAF1503476.1"/>
    </source>
</evidence>
<dbReference type="Proteomes" id="UP000663891">
    <property type="component" value="Unassembled WGS sequence"/>
</dbReference>
<feature type="transmembrane region" description="Helical" evidence="1">
    <location>
        <begin position="20"/>
        <end position="41"/>
    </location>
</feature>
<dbReference type="Proteomes" id="UP000663844">
    <property type="component" value="Unassembled WGS sequence"/>
</dbReference>
<evidence type="ECO:0000313" key="5">
    <source>
        <dbReference type="EMBL" id="CAF3781685.1"/>
    </source>
</evidence>
<dbReference type="EMBL" id="CAJOBB010002605">
    <property type="protein sequence ID" value="CAF3983338.1"/>
    <property type="molecule type" value="Genomic_DNA"/>
</dbReference>
<protein>
    <submittedName>
        <fullName evidence="3">Uncharacterized protein</fullName>
    </submittedName>
</protein>
<evidence type="ECO:0000313" key="2">
    <source>
        <dbReference type="EMBL" id="CAF1348849.1"/>
    </source>
</evidence>
<dbReference type="Gene3D" id="3.40.50.720">
    <property type="entry name" value="NAD(P)-binding Rossmann-like Domain"/>
    <property type="match status" value="1"/>
</dbReference>
<dbReference type="EMBL" id="CAJNON010002204">
    <property type="protein sequence ID" value="CAF1503476.1"/>
    <property type="molecule type" value="Genomic_DNA"/>
</dbReference>
<evidence type="ECO:0000313" key="8">
    <source>
        <dbReference type="Proteomes" id="UP000663860"/>
    </source>
</evidence>
<keyword evidence="1" id="KW-0812">Transmembrane</keyword>
<gene>
    <name evidence="3" type="ORF">IZO911_LOCUS42671</name>
    <name evidence="2" type="ORF">JYZ213_LOCUS34920</name>
    <name evidence="7" type="ORF">KXQ929_LOCUS27474</name>
    <name evidence="6" type="ORF">OKA104_LOCUS20663</name>
    <name evidence="5" type="ORF">OXD698_LOCUS17177</name>
    <name evidence="4" type="ORF">VCS650_LOCUS42378</name>
</gene>
<feature type="transmembrane region" description="Helical" evidence="1">
    <location>
        <begin position="47"/>
        <end position="69"/>
    </location>
</feature>
<evidence type="ECO:0000313" key="6">
    <source>
        <dbReference type="EMBL" id="CAF3837165.1"/>
    </source>
</evidence>
<dbReference type="EMBL" id="CAJOAZ010001209">
    <property type="protein sequence ID" value="CAF3781685.1"/>
    <property type="molecule type" value="Genomic_DNA"/>
</dbReference>
<keyword evidence="1" id="KW-1133">Transmembrane helix</keyword>
<dbReference type="OrthoDB" id="5059218at2759"/>
<dbReference type="Proteomes" id="UP000663881">
    <property type="component" value="Unassembled WGS sequence"/>
</dbReference>
<dbReference type="AlphaFoldDB" id="A0A815PZ95"/>
<evidence type="ECO:0000313" key="7">
    <source>
        <dbReference type="EMBL" id="CAF3983338.1"/>
    </source>
</evidence>
<dbReference type="Proteomes" id="UP000663845">
    <property type="component" value="Unassembled WGS sequence"/>
</dbReference>
<dbReference type="EMBL" id="CAJOAY010001394">
    <property type="protein sequence ID" value="CAF3837165.1"/>
    <property type="molecule type" value="Genomic_DNA"/>
</dbReference>
<comment type="caution">
    <text evidence="3">The sequence shown here is derived from an EMBL/GenBank/DDBJ whole genome shotgun (WGS) entry which is preliminary data.</text>
</comment>
<name>A0A815PZ95_9BILA</name>
<dbReference type="Proteomes" id="UP000663860">
    <property type="component" value="Unassembled WGS sequence"/>
</dbReference>
<dbReference type="EMBL" id="CAJNOG010000743">
    <property type="protein sequence ID" value="CAF1348849.1"/>
    <property type="molecule type" value="Genomic_DNA"/>
</dbReference>
<sequence>MIKPGFPCYSLEEIMFEEKFSDLLIGAILIALPTPFCPLTNTLSDEYLMFSITLISLFIIIHSIVSVGITQNFFNVLNNTNLDDICDYHLIYRSEFLRAEKSEYDALHPIKQIFDYIDGKPKINSFFYINILEETFSPSGSLRSRITVMESAKKAESLKLVHNFSNATRISFPNCCAQLASSLSLKLNKFYQLYLE</sequence>
<keyword evidence="1" id="KW-0472">Membrane</keyword>
<dbReference type="Proteomes" id="UP000663868">
    <property type="component" value="Unassembled WGS sequence"/>
</dbReference>
<dbReference type="EMBL" id="CAJNOE010001887">
    <property type="protein sequence ID" value="CAF1456481.1"/>
    <property type="molecule type" value="Genomic_DNA"/>
</dbReference>
<evidence type="ECO:0000313" key="3">
    <source>
        <dbReference type="EMBL" id="CAF1456481.1"/>
    </source>
</evidence>
<organism evidence="3 8">
    <name type="scientific">Adineta steineri</name>
    <dbReference type="NCBI Taxonomy" id="433720"/>
    <lineage>
        <taxon>Eukaryota</taxon>
        <taxon>Metazoa</taxon>
        <taxon>Spiralia</taxon>
        <taxon>Gnathifera</taxon>
        <taxon>Rotifera</taxon>
        <taxon>Eurotatoria</taxon>
        <taxon>Bdelloidea</taxon>
        <taxon>Adinetida</taxon>
        <taxon>Adinetidae</taxon>
        <taxon>Adineta</taxon>
    </lineage>
</organism>